<dbReference type="PANTHER" id="PTHR24320">
    <property type="entry name" value="RETINOL DEHYDROGENASE"/>
    <property type="match status" value="1"/>
</dbReference>
<dbReference type="EMBL" id="KV426279">
    <property type="protein sequence ID" value="KZV83310.1"/>
    <property type="molecule type" value="Genomic_DNA"/>
</dbReference>
<evidence type="ECO:0000256" key="2">
    <source>
        <dbReference type="ARBA" id="ARBA00023002"/>
    </source>
</evidence>
<dbReference type="OrthoDB" id="191139at2759"/>
<keyword evidence="2" id="KW-0560">Oxidoreductase</keyword>
<dbReference type="Pfam" id="PF00106">
    <property type="entry name" value="adh_short"/>
    <property type="match status" value="1"/>
</dbReference>
<comment type="similarity">
    <text evidence="1">Belongs to the short-chain dehydrogenases/reductases (SDR) family.</text>
</comment>
<dbReference type="PANTHER" id="PTHR24320:SF283">
    <property type="entry name" value="RETINOL DEHYDROGENASE 11"/>
    <property type="match status" value="1"/>
</dbReference>
<organism evidence="3 4">
    <name type="scientific">Exidia glandulosa HHB12029</name>
    <dbReference type="NCBI Taxonomy" id="1314781"/>
    <lineage>
        <taxon>Eukaryota</taxon>
        <taxon>Fungi</taxon>
        <taxon>Dikarya</taxon>
        <taxon>Basidiomycota</taxon>
        <taxon>Agaricomycotina</taxon>
        <taxon>Agaricomycetes</taxon>
        <taxon>Auriculariales</taxon>
        <taxon>Exidiaceae</taxon>
        <taxon>Exidia</taxon>
    </lineage>
</organism>
<proteinExistence type="inferred from homology"/>
<sequence>MSDAFGFSTTGEEVVKAFSDRVKGRVFLVTGPAPNGVGGNIATALAHGHPAVILLVGRSPTKYTPIVDAIHSIDANITVRVYGADYTSFASVRAGAEKIVAENDKIDVIINSAGIMMRDLQYTGDGIEGHFQTNHLGPFLLTNLLVPLLKKSEEPRVVNVSSGTAQLASGDYKDYNFKEREYKYMLAYGQSKLACLHYTQALVARGIDSVAVHPGTIKGTSLGVGFTEEESEKMFAMAIAHGIKLKEPAQGASTPLVAALDPKAKDYETRWMEHCQPAKVAGPGSYKEGAPEEMWKLSEKLVGQEFTF</sequence>
<gene>
    <name evidence="3" type="ORF">EXIGLDRAFT_843074</name>
</gene>
<dbReference type="AlphaFoldDB" id="A0A165CWM9"/>
<evidence type="ECO:0000313" key="4">
    <source>
        <dbReference type="Proteomes" id="UP000077266"/>
    </source>
</evidence>
<dbReference type="PRINTS" id="PR00081">
    <property type="entry name" value="GDHRDH"/>
</dbReference>
<reference evidence="3 4" key="1">
    <citation type="journal article" date="2016" name="Mol. Biol. Evol.">
        <title>Comparative Genomics of Early-Diverging Mushroom-Forming Fungi Provides Insights into the Origins of Lignocellulose Decay Capabilities.</title>
        <authorList>
            <person name="Nagy L.G."/>
            <person name="Riley R."/>
            <person name="Tritt A."/>
            <person name="Adam C."/>
            <person name="Daum C."/>
            <person name="Floudas D."/>
            <person name="Sun H."/>
            <person name="Yadav J.S."/>
            <person name="Pangilinan J."/>
            <person name="Larsson K.H."/>
            <person name="Matsuura K."/>
            <person name="Barry K."/>
            <person name="Labutti K."/>
            <person name="Kuo R."/>
            <person name="Ohm R.A."/>
            <person name="Bhattacharya S.S."/>
            <person name="Shirouzu T."/>
            <person name="Yoshinaga Y."/>
            <person name="Martin F.M."/>
            <person name="Grigoriev I.V."/>
            <person name="Hibbett D.S."/>
        </authorList>
    </citation>
    <scope>NUCLEOTIDE SEQUENCE [LARGE SCALE GENOMIC DNA]</scope>
    <source>
        <strain evidence="3 4">HHB12029</strain>
    </source>
</reference>
<dbReference type="InParanoid" id="A0A165CWM9"/>
<evidence type="ECO:0000256" key="1">
    <source>
        <dbReference type="ARBA" id="ARBA00006484"/>
    </source>
</evidence>
<accession>A0A165CWM9</accession>
<evidence type="ECO:0000313" key="3">
    <source>
        <dbReference type="EMBL" id="KZV83310.1"/>
    </source>
</evidence>
<dbReference type="SUPFAM" id="SSF51735">
    <property type="entry name" value="NAD(P)-binding Rossmann-fold domains"/>
    <property type="match status" value="1"/>
</dbReference>
<protein>
    <submittedName>
        <fullName evidence="3">NAD(P)-binding protein</fullName>
    </submittedName>
</protein>
<keyword evidence="4" id="KW-1185">Reference proteome</keyword>
<dbReference type="GO" id="GO:0016491">
    <property type="term" value="F:oxidoreductase activity"/>
    <property type="evidence" value="ECO:0007669"/>
    <property type="project" value="UniProtKB-KW"/>
</dbReference>
<dbReference type="Proteomes" id="UP000077266">
    <property type="component" value="Unassembled WGS sequence"/>
</dbReference>
<dbReference type="InterPro" id="IPR036291">
    <property type="entry name" value="NAD(P)-bd_dom_sf"/>
</dbReference>
<dbReference type="STRING" id="1314781.A0A165CWM9"/>
<dbReference type="InterPro" id="IPR002347">
    <property type="entry name" value="SDR_fam"/>
</dbReference>
<name>A0A165CWM9_EXIGL</name>
<dbReference type="Gene3D" id="3.40.50.720">
    <property type="entry name" value="NAD(P)-binding Rossmann-like Domain"/>
    <property type="match status" value="1"/>
</dbReference>